<organism evidence="1">
    <name type="scientific">Anopheles darlingi</name>
    <name type="common">Mosquito</name>
    <dbReference type="NCBI Taxonomy" id="43151"/>
    <lineage>
        <taxon>Eukaryota</taxon>
        <taxon>Metazoa</taxon>
        <taxon>Ecdysozoa</taxon>
        <taxon>Arthropoda</taxon>
        <taxon>Hexapoda</taxon>
        <taxon>Insecta</taxon>
        <taxon>Pterygota</taxon>
        <taxon>Neoptera</taxon>
        <taxon>Endopterygota</taxon>
        <taxon>Diptera</taxon>
        <taxon>Nematocera</taxon>
        <taxon>Culicoidea</taxon>
        <taxon>Culicidae</taxon>
        <taxon>Anophelinae</taxon>
        <taxon>Anopheles</taxon>
    </lineage>
</organism>
<dbReference type="EMBL" id="GGFL01007191">
    <property type="protein sequence ID" value="MBW71369.1"/>
    <property type="molecule type" value="Transcribed_RNA"/>
</dbReference>
<proteinExistence type="predicted"/>
<protein>
    <submittedName>
        <fullName evidence="1">Uncharacterized protein</fullName>
    </submittedName>
</protein>
<sequence>MHVVFSVCLCANALCVALYLLCFPYNLSFHCPISLLVLIYSSTQSSTLCIHSMSPLIFLMNGATGRTSTYYSLC</sequence>
<name>A0A2M4D1G1_ANODA</name>
<accession>A0A2M4D1G1</accession>
<evidence type="ECO:0000313" key="1">
    <source>
        <dbReference type="EMBL" id="MBW71369.1"/>
    </source>
</evidence>
<reference evidence="1" key="1">
    <citation type="submission" date="2018-01" db="EMBL/GenBank/DDBJ databases">
        <title>An insight into the sialome of Amazonian anophelines.</title>
        <authorList>
            <person name="Ribeiro J.M."/>
            <person name="Scarpassa V."/>
            <person name="Calvo E."/>
        </authorList>
    </citation>
    <scope>NUCLEOTIDE SEQUENCE</scope>
</reference>
<dbReference type="AlphaFoldDB" id="A0A2M4D1G1"/>